<dbReference type="Pfam" id="PF03033">
    <property type="entry name" value="Glyco_transf_28"/>
    <property type="match status" value="1"/>
</dbReference>
<comment type="subcellular location">
    <subcellularLocation>
        <location evidence="1">Endomembrane system</location>
        <topology evidence="1">Peripheral membrane protein</topology>
    </subcellularLocation>
</comment>
<dbReference type="CDD" id="cd03784">
    <property type="entry name" value="GT1_Gtf-like"/>
    <property type="match status" value="1"/>
</dbReference>
<dbReference type="FunFam" id="3.40.50.2000:FF:000100">
    <property type="entry name" value="Glycosyltransferase family 1 protein"/>
    <property type="match status" value="1"/>
</dbReference>
<reference evidence="7 8" key="1">
    <citation type="submission" date="2019-04" db="EMBL/GenBank/DDBJ databases">
        <title>Friends and foes A comparative genomics study of 23 Aspergillus species from section Flavi.</title>
        <authorList>
            <consortium name="DOE Joint Genome Institute"/>
            <person name="Kjaerbolling I."/>
            <person name="Vesth T."/>
            <person name="Frisvad J.C."/>
            <person name="Nybo J.L."/>
            <person name="Theobald S."/>
            <person name="Kildgaard S."/>
            <person name="Isbrandt T."/>
            <person name="Kuo A."/>
            <person name="Sato A."/>
            <person name="Lyhne E.K."/>
            <person name="Kogle M.E."/>
            <person name="Wiebenga A."/>
            <person name="Kun R.S."/>
            <person name="Lubbers R.J."/>
            <person name="Makela M.R."/>
            <person name="Barry K."/>
            <person name="Chovatia M."/>
            <person name="Clum A."/>
            <person name="Daum C."/>
            <person name="Haridas S."/>
            <person name="He G."/>
            <person name="LaButti K."/>
            <person name="Lipzen A."/>
            <person name="Mondo S."/>
            <person name="Riley R."/>
            <person name="Salamov A."/>
            <person name="Simmons B.A."/>
            <person name="Magnuson J.K."/>
            <person name="Henrissat B."/>
            <person name="Mortensen U.H."/>
            <person name="Larsen T.O."/>
            <person name="Devries R.P."/>
            <person name="Grigoriev I.V."/>
            <person name="Machida M."/>
            <person name="Baker S.E."/>
            <person name="Andersen M.R."/>
        </authorList>
    </citation>
    <scope>NUCLEOTIDE SEQUENCE [LARGE SCALE GENOMIC DNA]</scope>
    <source>
        <strain evidence="7 8">IBT 18842</strain>
    </source>
</reference>
<accession>A0A5N6TYZ3</accession>
<dbReference type="GO" id="GO:0012505">
    <property type="term" value="C:endomembrane system"/>
    <property type="evidence" value="ECO:0007669"/>
    <property type="project" value="UniProtKB-SubCell"/>
</dbReference>
<dbReference type="Pfam" id="PF06722">
    <property type="entry name" value="EryCIII-like_C"/>
    <property type="match status" value="1"/>
</dbReference>
<dbReference type="InterPro" id="IPR004276">
    <property type="entry name" value="GlycoTrans_28_N"/>
</dbReference>
<dbReference type="InterPro" id="IPR050426">
    <property type="entry name" value="Glycosyltransferase_28"/>
</dbReference>
<evidence type="ECO:0000256" key="1">
    <source>
        <dbReference type="ARBA" id="ARBA00004184"/>
    </source>
</evidence>
<dbReference type="EMBL" id="ML742068">
    <property type="protein sequence ID" value="KAE8151560.1"/>
    <property type="molecule type" value="Genomic_DNA"/>
</dbReference>
<feature type="domain" description="Glycosyltransferase family 28 N-terminal" evidence="5">
    <location>
        <begin position="84"/>
        <end position="241"/>
    </location>
</feature>
<dbReference type="GO" id="GO:0005975">
    <property type="term" value="P:carbohydrate metabolic process"/>
    <property type="evidence" value="ECO:0007669"/>
    <property type="project" value="InterPro"/>
</dbReference>
<feature type="compositionally biased region" description="Low complexity" evidence="4">
    <location>
        <begin position="651"/>
        <end position="663"/>
    </location>
</feature>
<evidence type="ECO:0000256" key="2">
    <source>
        <dbReference type="ARBA" id="ARBA00022679"/>
    </source>
</evidence>
<dbReference type="AlphaFoldDB" id="A0A5N6TYZ3"/>
<dbReference type="Proteomes" id="UP000325780">
    <property type="component" value="Unassembled WGS sequence"/>
</dbReference>
<protein>
    <submittedName>
        <fullName evidence="7">Uncharacterized protein</fullName>
    </submittedName>
</protein>
<evidence type="ECO:0000313" key="8">
    <source>
        <dbReference type="Proteomes" id="UP000325780"/>
    </source>
</evidence>
<dbReference type="PANTHER" id="PTHR48050:SF13">
    <property type="entry name" value="STEROL 3-BETA-GLUCOSYLTRANSFERASE UGT80A2"/>
    <property type="match status" value="1"/>
</dbReference>
<sequence>MANAAAPNIPLALVPGSERKGQECSNLDCFDTKALVTDDGRLDIALGDDDPQVASLLNALQRQSTRRPSEARKDDTQFAIRMNVVIHVVGSRGDVQPFIALGQALQKHGHRVRLATHLVFRDFVKDHGLEFFNIGGDPAELMSFMVNNPNLIPKMDTLIHGAIGRRRKEIRTMIGGCWRSCIEAGEGIDMTSPEAITAAPFVADAIIANPPSFAHIHCAEKLGVPLHLMFTMPWSPTQAFPHPLANIRVNNAKPSVANFASYAMTEMVIWQGVGDLINQFRRFELGLEQLDAMRAPSFTHRLQVPFTYLWSPSLLPKPDDWPEHIDVTGFNFLAGSAGYTPPPDLVKFLEAGPQPMYIGFGSIVVDDPDALTRTILDAVEMTGQRALISKGWGGLGSEEINRPDVFFLGNCPHDWLFQRVSCVVHHGGAGTTATGLAWGRPTTIVPFFGDQPFWGALVAINGAGPTPIPSKKLTADRLADAIHVCLKPSTIEKAQTLSENIKDETGARSGVESFHRQLDVRRVQCSLCPDRPAVWRVRRTKILLSTFAAAVLVEQLKLHPKDVKLYRAKRYDSKHACAAAETFTGAMSNFLTGLVDMPMTAVQNMAQPAPDRFAVNYNLPSCEARRAMLAPAQIGSTTPQGTETPKEDGQSTTVSLSSAGSSVSEAGVPSMAVKRNPLQKLAVNSSYLGRRILNWVVEVPMGVTLFLSQGSHNAPRWYHDRTVRDTPEVTGVKSGLVAAGKEFGYSFYDGVTGVVSQPNDGWKDGGVTGMAKGMGKGVGGLILKPHAGIWGLLGYPLIGIHRQIERSYGANRQDYIVLSRIRQGMAESKAASLRDREAVLEKWTTYENGVRVKHAKRSR</sequence>
<dbReference type="InterPro" id="IPR002213">
    <property type="entry name" value="UDP_glucos_trans"/>
</dbReference>
<gene>
    <name evidence="7" type="ORF">BDV25DRAFT_171331</name>
</gene>
<name>A0A5N6TYZ3_ASPAV</name>
<keyword evidence="2" id="KW-0808">Transferase</keyword>
<feature type="region of interest" description="Disordered" evidence="4">
    <location>
        <begin position="635"/>
        <end position="663"/>
    </location>
</feature>
<proteinExistence type="predicted"/>
<dbReference type="FunFam" id="3.40.50.2000:FF:000009">
    <property type="entry name" value="Sterol 3-beta-glucosyltransferase UGT80A2"/>
    <property type="match status" value="1"/>
</dbReference>
<evidence type="ECO:0000259" key="6">
    <source>
        <dbReference type="Pfam" id="PF06722"/>
    </source>
</evidence>
<feature type="domain" description="Erythromycin biosynthesis protein CIII-like C-terminal" evidence="6">
    <location>
        <begin position="410"/>
        <end position="499"/>
    </location>
</feature>
<dbReference type="InterPro" id="IPR010610">
    <property type="entry name" value="EryCIII-like_C"/>
</dbReference>
<keyword evidence="3" id="KW-0443">Lipid metabolism</keyword>
<keyword evidence="8" id="KW-1185">Reference proteome</keyword>
<dbReference type="OrthoDB" id="5835829at2759"/>
<evidence type="ECO:0000313" key="7">
    <source>
        <dbReference type="EMBL" id="KAE8151560.1"/>
    </source>
</evidence>
<evidence type="ECO:0000256" key="4">
    <source>
        <dbReference type="SAM" id="MobiDB-lite"/>
    </source>
</evidence>
<dbReference type="SUPFAM" id="SSF53756">
    <property type="entry name" value="UDP-Glycosyltransferase/glycogen phosphorylase"/>
    <property type="match status" value="1"/>
</dbReference>
<dbReference type="GO" id="GO:0016906">
    <property type="term" value="F:sterol 3-beta-glucosyltransferase activity"/>
    <property type="evidence" value="ECO:0007669"/>
    <property type="project" value="UniProtKB-ARBA"/>
</dbReference>
<evidence type="ECO:0000256" key="3">
    <source>
        <dbReference type="ARBA" id="ARBA00023098"/>
    </source>
</evidence>
<dbReference type="PANTHER" id="PTHR48050">
    <property type="entry name" value="STEROL 3-BETA-GLUCOSYLTRANSFERASE"/>
    <property type="match status" value="1"/>
</dbReference>
<evidence type="ECO:0000259" key="5">
    <source>
        <dbReference type="Pfam" id="PF03033"/>
    </source>
</evidence>
<organism evidence="7 8">
    <name type="scientific">Aspergillus avenaceus</name>
    <dbReference type="NCBI Taxonomy" id="36643"/>
    <lineage>
        <taxon>Eukaryota</taxon>
        <taxon>Fungi</taxon>
        <taxon>Dikarya</taxon>
        <taxon>Ascomycota</taxon>
        <taxon>Pezizomycotina</taxon>
        <taxon>Eurotiomycetes</taxon>
        <taxon>Eurotiomycetidae</taxon>
        <taxon>Eurotiales</taxon>
        <taxon>Aspergillaceae</taxon>
        <taxon>Aspergillus</taxon>
        <taxon>Aspergillus subgen. Circumdati</taxon>
    </lineage>
</organism>
<dbReference type="GO" id="GO:0006629">
    <property type="term" value="P:lipid metabolic process"/>
    <property type="evidence" value="ECO:0007669"/>
    <property type="project" value="UniProtKB-KW"/>
</dbReference>
<dbReference type="Gene3D" id="3.40.50.2000">
    <property type="entry name" value="Glycogen Phosphorylase B"/>
    <property type="match status" value="2"/>
</dbReference>